<name>A0A2T2NTW0_CORCC</name>
<dbReference type="OrthoDB" id="3737134at2759"/>
<feature type="region of interest" description="Disordered" evidence="1">
    <location>
        <begin position="211"/>
        <end position="255"/>
    </location>
</feature>
<accession>A0A2T2NTW0</accession>
<proteinExistence type="predicted"/>
<organism evidence="2 3">
    <name type="scientific">Corynespora cassiicola Philippines</name>
    <dbReference type="NCBI Taxonomy" id="1448308"/>
    <lineage>
        <taxon>Eukaryota</taxon>
        <taxon>Fungi</taxon>
        <taxon>Dikarya</taxon>
        <taxon>Ascomycota</taxon>
        <taxon>Pezizomycotina</taxon>
        <taxon>Dothideomycetes</taxon>
        <taxon>Pleosporomycetidae</taxon>
        <taxon>Pleosporales</taxon>
        <taxon>Corynesporascaceae</taxon>
        <taxon>Corynespora</taxon>
    </lineage>
</organism>
<reference evidence="2 3" key="1">
    <citation type="journal article" date="2018" name="Front. Microbiol.">
        <title>Genome-Wide Analysis of Corynespora cassiicola Leaf Fall Disease Putative Effectors.</title>
        <authorList>
            <person name="Lopez D."/>
            <person name="Ribeiro S."/>
            <person name="Label P."/>
            <person name="Fumanal B."/>
            <person name="Venisse J.S."/>
            <person name="Kohler A."/>
            <person name="de Oliveira R.R."/>
            <person name="Labutti K."/>
            <person name="Lipzen A."/>
            <person name="Lail K."/>
            <person name="Bauer D."/>
            <person name="Ohm R.A."/>
            <person name="Barry K.W."/>
            <person name="Spatafora J."/>
            <person name="Grigoriev I.V."/>
            <person name="Martin F.M."/>
            <person name="Pujade-Renaud V."/>
        </authorList>
    </citation>
    <scope>NUCLEOTIDE SEQUENCE [LARGE SCALE GENOMIC DNA]</scope>
    <source>
        <strain evidence="2 3">Philippines</strain>
    </source>
</reference>
<sequence>MKCLVSRSGTPALVDCDTISPQQCKLFVDYSEEHKQATVRLGFSIIDPDSDKHEFTLVYNADNLMPGETFLKSAATSLPQDQLAYLERGGKSELKILSLAARDPCPIKCPATRITPRNDFGHRFQQFSELAKATRICVLFDYKWVGERKQLFEQVISSLGELKGILVRNNAKPHEIVCWQDLNVDDYVVAETPPPYTDAPNVCLDKSAAGSTTASLSSERPPHSPTVFPASPTEKATTISSRSPRLPSSPVSDISNSQGISDGAVAYLKNLLEKFSVNVVEHIDYLLESADDECRHMLREHDYEVQVVMEDNVAEIKRTFDHMLDQCTEDAMQIAQEVEERVEDTIAKLEWTLKEKLANFNGCVTDGIREGEKLVKTYAEELRLRQRCLKQKTCSELERTCSERERMCSERERTCLERERMCLERERSTAGPI</sequence>
<dbReference type="AlphaFoldDB" id="A0A2T2NTW0"/>
<evidence type="ECO:0000313" key="2">
    <source>
        <dbReference type="EMBL" id="PSN68518.1"/>
    </source>
</evidence>
<keyword evidence="3" id="KW-1185">Reference proteome</keyword>
<dbReference type="EMBL" id="KZ678133">
    <property type="protein sequence ID" value="PSN68518.1"/>
    <property type="molecule type" value="Genomic_DNA"/>
</dbReference>
<gene>
    <name evidence="2" type="ORF">BS50DRAFT_632438</name>
</gene>
<dbReference type="Proteomes" id="UP000240883">
    <property type="component" value="Unassembled WGS sequence"/>
</dbReference>
<feature type="compositionally biased region" description="Low complexity" evidence="1">
    <location>
        <begin position="240"/>
        <end position="252"/>
    </location>
</feature>
<evidence type="ECO:0000313" key="3">
    <source>
        <dbReference type="Proteomes" id="UP000240883"/>
    </source>
</evidence>
<evidence type="ECO:0000256" key="1">
    <source>
        <dbReference type="SAM" id="MobiDB-lite"/>
    </source>
</evidence>
<protein>
    <submittedName>
        <fullName evidence="2">Uncharacterized protein</fullName>
    </submittedName>
</protein>